<accession>A0A9D2HG47</accession>
<feature type="domain" description="DAGKc" evidence="9">
    <location>
        <begin position="1"/>
        <end position="130"/>
    </location>
</feature>
<dbReference type="InterPro" id="IPR001206">
    <property type="entry name" value="Diacylglycerol_kinase_cat_dom"/>
</dbReference>
<evidence type="ECO:0000256" key="5">
    <source>
        <dbReference type="ARBA" id="ARBA00022777"/>
    </source>
</evidence>
<keyword evidence="4" id="KW-0547">Nucleotide-binding</keyword>
<dbReference type="PANTHER" id="PTHR12358">
    <property type="entry name" value="SPHINGOSINE KINASE"/>
    <property type="match status" value="1"/>
</dbReference>
<evidence type="ECO:0000256" key="7">
    <source>
        <dbReference type="ARBA" id="ARBA00023209"/>
    </source>
</evidence>
<keyword evidence="6" id="KW-0067">ATP-binding</keyword>
<dbReference type="InterPro" id="IPR017438">
    <property type="entry name" value="ATP-NAD_kinase_N"/>
</dbReference>
<dbReference type="InterPro" id="IPR016064">
    <property type="entry name" value="NAD/diacylglycerol_kinase_sf"/>
</dbReference>
<dbReference type="InterPro" id="IPR050187">
    <property type="entry name" value="Lipid_Phosphate_FormReg"/>
</dbReference>
<proteinExistence type="inferred from homology"/>
<dbReference type="Pfam" id="PF00781">
    <property type="entry name" value="DAGK_cat"/>
    <property type="match status" value="1"/>
</dbReference>
<dbReference type="GO" id="GO:0008654">
    <property type="term" value="P:phospholipid biosynthetic process"/>
    <property type="evidence" value="ECO:0007669"/>
    <property type="project" value="UniProtKB-KW"/>
</dbReference>
<comment type="similarity">
    <text evidence="2">Belongs to the diacylglycerol/lipid kinase family.</text>
</comment>
<dbReference type="EMBL" id="DWZA01000037">
    <property type="protein sequence ID" value="HJA70746.1"/>
    <property type="molecule type" value="Genomic_DNA"/>
</dbReference>
<keyword evidence="5 10" id="KW-0418">Kinase</keyword>
<evidence type="ECO:0000256" key="8">
    <source>
        <dbReference type="ARBA" id="ARBA00023264"/>
    </source>
</evidence>
<dbReference type="Pfam" id="PF19279">
    <property type="entry name" value="YegS_C"/>
    <property type="match status" value="1"/>
</dbReference>
<dbReference type="PANTHER" id="PTHR12358:SF54">
    <property type="entry name" value="SPHINGOSINE KINASE RELATED PROTEIN"/>
    <property type="match status" value="1"/>
</dbReference>
<evidence type="ECO:0000256" key="2">
    <source>
        <dbReference type="ARBA" id="ARBA00005983"/>
    </source>
</evidence>
<keyword evidence="7" id="KW-0444">Lipid biosynthesis</keyword>
<dbReference type="Gene3D" id="2.60.200.40">
    <property type="match status" value="1"/>
</dbReference>
<dbReference type="SMART" id="SM00046">
    <property type="entry name" value="DAGKc"/>
    <property type="match status" value="1"/>
</dbReference>
<gene>
    <name evidence="10" type="ORF">IAA07_04090</name>
</gene>
<comment type="cofactor">
    <cofactor evidence="1">
        <name>Mg(2+)</name>
        <dbReference type="ChEBI" id="CHEBI:18420"/>
    </cofactor>
</comment>
<evidence type="ECO:0000313" key="10">
    <source>
        <dbReference type="EMBL" id="HJA70746.1"/>
    </source>
</evidence>
<keyword evidence="3" id="KW-0808">Transferase</keyword>
<keyword evidence="7" id="KW-0443">Lipid metabolism</keyword>
<dbReference type="SUPFAM" id="SSF111331">
    <property type="entry name" value="NAD kinase/diacylglycerol kinase-like"/>
    <property type="match status" value="1"/>
</dbReference>
<protein>
    <submittedName>
        <fullName evidence="10">Diacylglycerol kinase family lipid kinase</fullName>
    </submittedName>
</protein>
<dbReference type="AlphaFoldDB" id="A0A9D2HG47"/>
<dbReference type="GO" id="GO:0005524">
    <property type="term" value="F:ATP binding"/>
    <property type="evidence" value="ECO:0007669"/>
    <property type="project" value="UniProtKB-KW"/>
</dbReference>
<name>A0A9D2HG47_9FIRM</name>
<dbReference type="InterPro" id="IPR045540">
    <property type="entry name" value="YegS/DAGK_C"/>
</dbReference>
<comment type="caution">
    <text evidence="10">The sequence shown here is derived from an EMBL/GenBank/DDBJ whole genome shotgun (WGS) entry which is preliminary data.</text>
</comment>
<dbReference type="Proteomes" id="UP000823900">
    <property type="component" value="Unassembled WGS sequence"/>
</dbReference>
<dbReference type="Gene3D" id="3.40.50.10330">
    <property type="entry name" value="Probable inorganic polyphosphate/atp-NAD kinase, domain 1"/>
    <property type="match status" value="1"/>
</dbReference>
<keyword evidence="8" id="KW-1208">Phospholipid metabolism</keyword>
<dbReference type="PROSITE" id="PS50146">
    <property type="entry name" value="DAGK"/>
    <property type="match status" value="1"/>
</dbReference>
<reference evidence="10" key="2">
    <citation type="submission" date="2021-04" db="EMBL/GenBank/DDBJ databases">
        <authorList>
            <person name="Gilroy R."/>
        </authorList>
    </citation>
    <scope>NUCLEOTIDE SEQUENCE</scope>
    <source>
        <strain evidence="10">CHK178-16964</strain>
    </source>
</reference>
<evidence type="ECO:0000313" key="11">
    <source>
        <dbReference type="Proteomes" id="UP000823900"/>
    </source>
</evidence>
<dbReference type="GO" id="GO:0016301">
    <property type="term" value="F:kinase activity"/>
    <property type="evidence" value="ECO:0007669"/>
    <property type="project" value="UniProtKB-KW"/>
</dbReference>
<sequence>MYYFIANPHAGNGQGYKICRQVERHLGNACAEYELFLVRETGEAREIAKKLTEGCRDPRVIVVIGGDSTVNEVLDGICLNGTVTVGFIPIQKKNDLARSLKLPASSTRCLKRVLYPKYHKMLDYGVISYGEEEVYHRRFAVSAGIGLDGAVCHDLHQEGARRFQQGTAARILAGIKQFLMARPVKGYVILDGVQKIEFNHIYFISVHIHPYEGRFCFAPQANYSDGRLAVCVAHSKGKGQLLGFLVGAMTRKLKKYKGVRHLECREIMIHLDRPLAVHADGESCCMQKDIQLRCIQKKLRVIG</sequence>
<evidence type="ECO:0000259" key="9">
    <source>
        <dbReference type="PROSITE" id="PS50146"/>
    </source>
</evidence>
<organism evidence="10 11">
    <name type="scientific">Candidatus Lachnoclostridium stercoravium</name>
    <dbReference type="NCBI Taxonomy" id="2838633"/>
    <lineage>
        <taxon>Bacteria</taxon>
        <taxon>Bacillati</taxon>
        <taxon>Bacillota</taxon>
        <taxon>Clostridia</taxon>
        <taxon>Lachnospirales</taxon>
        <taxon>Lachnospiraceae</taxon>
    </lineage>
</organism>
<reference evidence="10" key="1">
    <citation type="journal article" date="2021" name="PeerJ">
        <title>Extensive microbial diversity within the chicken gut microbiome revealed by metagenomics and culture.</title>
        <authorList>
            <person name="Gilroy R."/>
            <person name="Ravi A."/>
            <person name="Getino M."/>
            <person name="Pursley I."/>
            <person name="Horton D.L."/>
            <person name="Alikhan N.F."/>
            <person name="Baker D."/>
            <person name="Gharbi K."/>
            <person name="Hall N."/>
            <person name="Watson M."/>
            <person name="Adriaenssens E.M."/>
            <person name="Foster-Nyarko E."/>
            <person name="Jarju S."/>
            <person name="Secka A."/>
            <person name="Antonio M."/>
            <person name="Oren A."/>
            <person name="Chaudhuri R.R."/>
            <person name="La Ragione R."/>
            <person name="Hildebrand F."/>
            <person name="Pallen M.J."/>
        </authorList>
    </citation>
    <scope>NUCLEOTIDE SEQUENCE</scope>
    <source>
        <strain evidence="10">CHK178-16964</strain>
    </source>
</reference>
<keyword evidence="7" id="KW-0594">Phospholipid biosynthesis</keyword>
<evidence type="ECO:0000256" key="3">
    <source>
        <dbReference type="ARBA" id="ARBA00022679"/>
    </source>
</evidence>
<evidence type="ECO:0000256" key="1">
    <source>
        <dbReference type="ARBA" id="ARBA00001946"/>
    </source>
</evidence>
<evidence type="ECO:0000256" key="4">
    <source>
        <dbReference type="ARBA" id="ARBA00022741"/>
    </source>
</evidence>
<evidence type="ECO:0000256" key="6">
    <source>
        <dbReference type="ARBA" id="ARBA00022840"/>
    </source>
</evidence>